<feature type="transmembrane region" description="Helical" evidence="1">
    <location>
        <begin position="20"/>
        <end position="41"/>
    </location>
</feature>
<accession>A0A5C6EAB3</accession>
<evidence type="ECO:0000313" key="3">
    <source>
        <dbReference type="Proteomes" id="UP000317977"/>
    </source>
</evidence>
<organism evidence="2 3">
    <name type="scientific">Rubripirellula reticaptiva</name>
    <dbReference type="NCBI Taxonomy" id="2528013"/>
    <lineage>
        <taxon>Bacteria</taxon>
        <taxon>Pseudomonadati</taxon>
        <taxon>Planctomycetota</taxon>
        <taxon>Planctomycetia</taxon>
        <taxon>Pirellulales</taxon>
        <taxon>Pirellulaceae</taxon>
        <taxon>Rubripirellula</taxon>
    </lineage>
</organism>
<feature type="transmembrane region" description="Helical" evidence="1">
    <location>
        <begin position="61"/>
        <end position="82"/>
    </location>
</feature>
<keyword evidence="1" id="KW-0812">Transmembrane</keyword>
<comment type="caution">
    <text evidence="2">The sequence shown here is derived from an EMBL/GenBank/DDBJ whole genome shotgun (WGS) entry which is preliminary data.</text>
</comment>
<proteinExistence type="predicted"/>
<keyword evidence="1" id="KW-0472">Membrane</keyword>
<sequence length="138" mass="14705">MNPFAPTNVSSDLPGALSRWRFLPAAICLLIAVFFVGNAIVVATMTVKSIPDVSSTSKPPIALAASLGVLVCVLATIASLYSAMLSLRGRWARAMLLVAAMILAIIVVANLLRAYLEYAVPKHLSSSDSLIWPTWCMS</sequence>
<feature type="transmembrane region" description="Helical" evidence="1">
    <location>
        <begin position="94"/>
        <end position="116"/>
    </location>
</feature>
<keyword evidence="1" id="KW-1133">Transmembrane helix</keyword>
<reference evidence="2 3" key="1">
    <citation type="submission" date="2019-02" db="EMBL/GenBank/DDBJ databases">
        <title>Deep-cultivation of Planctomycetes and their phenomic and genomic characterization uncovers novel biology.</title>
        <authorList>
            <person name="Wiegand S."/>
            <person name="Jogler M."/>
            <person name="Boedeker C."/>
            <person name="Pinto D."/>
            <person name="Vollmers J."/>
            <person name="Rivas-Marin E."/>
            <person name="Kohn T."/>
            <person name="Peeters S.H."/>
            <person name="Heuer A."/>
            <person name="Rast P."/>
            <person name="Oberbeckmann S."/>
            <person name="Bunk B."/>
            <person name="Jeske O."/>
            <person name="Meyerdierks A."/>
            <person name="Storesund J.E."/>
            <person name="Kallscheuer N."/>
            <person name="Luecker S."/>
            <person name="Lage O.M."/>
            <person name="Pohl T."/>
            <person name="Merkel B.J."/>
            <person name="Hornburger P."/>
            <person name="Mueller R.-W."/>
            <person name="Bruemmer F."/>
            <person name="Labrenz M."/>
            <person name="Spormann A.M."/>
            <person name="Op Den Camp H."/>
            <person name="Overmann J."/>
            <person name="Amann R."/>
            <person name="Jetten M.S.M."/>
            <person name="Mascher T."/>
            <person name="Medema M.H."/>
            <person name="Devos D.P."/>
            <person name="Kaster A.-K."/>
            <person name="Ovreas L."/>
            <person name="Rohde M."/>
            <person name="Galperin M.Y."/>
            <person name="Jogler C."/>
        </authorList>
    </citation>
    <scope>NUCLEOTIDE SEQUENCE [LARGE SCALE GENOMIC DNA]</scope>
    <source>
        <strain evidence="2 3">Poly59</strain>
    </source>
</reference>
<keyword evidence="3" id="KW-1185">Reference proteome</keyword>
<gene>
    <name evidence="2" type="ORF">Poly59_61650</name>
</gene>
<dbReference type="EMBL" id="SJPX01000012">
    <property type="protein sequence ID" value="TWU44426.1"/>
    <property type="molecule type" value="Genomic_DNA"/>
</dbReference>
<evidence type="ECO:0000313" key="2">
    <source>
        <dbReference type="EMBL" id="TWU44426.1"/>
    </source>
</evidence>
<dbReference type="Proteomes" id="UP000317977">
    <property type="component" value="Unassembled WGS sequence"/>
</dbReference>
<evidence type="ECO:0000256" key="1">
    <source>
        <dbReference type="SAM" id="Phobius"/>
    </source>
</evidence>
<name>A0A5C6EAB3_9BACT</name>
<dbReference type="AlphaFoldDB" id="A0A5C6EAB3"/>
<protein>
    <submittedName>
        <fullName evidence="2">Uncharacterized protein</fullName>
    </submittedName>
</protein>